<keyword evidence="3" id="KW-1185">Reference proteome</keyword>
<comment type="caution">
    <text evidence="2">The sequence shown here is derived from an EMBL/GenBank/DDBJ whole genome shotgun (WGS) entry which is preliminary data.</text>
</comment>
<evidence type="ECO:0000313" key="2">
    <source>
        <dbReference type="EMBL" id="CAB1460718.1"/>
    </source>
</evidence>
<accession>A0A9N7W463</accession>
<feature type="compositionally biased region" description="Polar residues" evidence="1">
    <location>
        <begin position="49"/>
        <end position="59"/>
    </location>
</feature>
<dbReference type="EMBL" id="CADEAL010004491">
    <property type="protein sequence ID" value="CAB1460718.1"/>
    <property type="molecule type" value="Genomic_DNA"/>
</dbReference>
<dbReference type="Proteomes" id="UP001153269">
    <property type="component" value="Unassembled WGS sequence"/>
</dbReference>
<evidence type="ECO:0000313" key="3">
    <source>
        <dbReference type="Proteomes" id="UP001153269"/>
    </source>
</evidence>
<reference evidence="2" key="1">
    <citation type="submission" date="2020-03" db="EMBL/GenBank/DDBJ databases">
        <authorList>
            <person name="Weist P."/>
        </authorList>
    </citation>
    <scope>NUCLEOTIDE SEQUENCE</scope>
</reference>
<protein>
    <submittedName>
        <fullName evidence="2">Uncharacterized protein</fullName>
    </submittedName>
</protein>
<proteinExistence type="predicted"/>
<gene>
    <name evidence="2" type="ORF">PLEPLA_LOCUS48590</name>
</gene>
<name>A0A9N7W463_PLEPL</name>
<feature type="region of interest" description="Disordered" evidence="1">
    <location>
        <begin position="21"/>
        <end position="98"/>
    </location>
</feature>
<organism evidence="2 3">
    <name type="scientific">Pleuronectes platessa</name>
    <name type="common">European plaice</name>
    <dbReference type="NCBI Taxonomy" id="8262"/>
    <lineage>
        <taxon>Eukaryota</taxon>
        <taxon>Metazoa</taxon>
        <taxon>Chordata</taxon>
        <taxon>Craniata</taxon>
        <taxon>Vertebrata</taxon>
        <taxon>Euteleostomi</taxon>
        <taxon>Actinopterygii</taxon>
        <taxon>Neopterygii</taxon>
        <taxon>Teleostei</taxon>
        <taxon>Neoteleostei</taxon>
        <taxon>Acanthomorphata</taxon>
        <taxon>Carangaria</taxon>
        <taxon>Pleuronectiformes</taxon>
        <taxon>Pleuronectoidei</taxon>
        <taxon>Pleuronectidae</taxon>
        <taxon>Pleuronectes</taxon>
    </lineage>
</organism>
<evidence type="ECO:0000256" key="1">
    <source>
        <dbReference type="SAM" id="MobiDB-lite"/>
    </source>
</evidence>
<dbReference type="AlphaFoldDB" id="A0A9N7W463"/>
<sequence>MSMSIWGSTLQTTSPLVALCRQRDRGTRGGTGCEDGPLRASEGKASKASCAQSELTTTPPLILHMSTRDTLMRTSTSSRPPPHPIGSQRDAAGSHWLVGASFPPPNSIAVVLEI</sequence>